<feature type="chain" id="PRO_5025063197" evidence="1">
    <location>
        <begin position="22"/>
        <end position="243"/>
    </location>
</feature>
<evidence type="ECO:0000313" key="2">
    <source>
        <dbReference type="EMBL" id="QFI63926.1"/>
    </source>
</evidence>
<dbReference type="Pfam" id="PF04402">
    <property type="entry name" value="SIMPL"/>
    <property type="match status" value="1"/>
</dbReference>
<dbReference type="AlphaFoldDB" id="A0A5P6ND81"/>
<evidence type="ECO:0000313" key="3">
    <source>
        <dbReference type="Proteomes" id="UP000325385"/>
    </source>
</evidence>
<evidence type="ECO:0000256" key="1">
    <source>
        <dbReference type="SAM" id="SignalP"/>
    </source>
</evidence>
<dbReference type="EMBL" id="CP032228">
    <property type="protein sequence ID" value="QFI63926.1"/>
    <property type="molecule type" value="Genomic_DNA"/>
</dbReference>
<accession>A0A5P6ND81</accession>
<dbReference type="Proteomes" id="UP000325385">
    <property type="component" value="Chromosome"/>
</dbReference>
<dbReference type="InterPro" id="IPR007497">
    <property type="entry name" value="SIMPL/DUF541"/>
</dbReference>
<protein>
    <submittedName>
        <fullName evidence="2">DUF541 domain-containing protein</fullName>
    </submittedName>
</protein>
<proteinExistence type="predicted"/>
<name>A0A5P6ND81_9SPHN</name>
<dbReference type="PANTHER" id="PTHR34387:SF2">
    <property type="entry name" value="SLR1258 PROTEIN"/>
    <property type="match status" value="1"/>
</dbReference>
<organism evidence="2 3">
    <name type="scientific">Qipengyuania flava</name>
    <dbReference type="NCBI Taxonomy" id="192812"/>
    <lineage>
        <taxon>Bacteria</taxon>
        <taxon>Pseudomonadati</taxon>
        <taxon>Pseudomonadota</taxon>
        <taxon>Alphaproteobacteria</taxon>
        <taxon>Sphingomonadales</taxon>
        <taxon>Erythrobacteraceae</taxon>
        <taxon>Qipengyuania</taxon>
    </lineage>
</organism>
<sequence>MTRGQFLAALTLAMTASPVLAQSASPMPVVLSNETILRVSGEGSVRTTPEIAEVSVGVSTTGPTALEALSQNNRKTAALVDALREAGITGEHIQTTDLSVAPEYAENAKVDRITGWRATNSLTIRTIDLENLGALMTVLFEAGGNTINTPQFDLTEPSRLRAVREAESKALAEAQDQAEATAQSMGMRIARTLLVSDSTVNFTGGGGHIVVTGSRSGRPAVPIEPGQIEIRAKYSIEYALVPR</sequence>
<feature type="signal peptide" evidence="1">
    <location>
        <begin position="1"/>
        <end position="21"/>
    </location>
</feature>
<dbReference type="InterPro" id="IPR052022">
    <property type="entry name" value="26kDa_periplasmic_antigen"/>
</dbReference>
<dbReference type="PANTHER" id="PTHR34387">
    <property type="entry name" value="SLR1258 PROTEIN"/>
    <property type="match status" value="1"/>
</dbReference>
<dbReference type="GO" id="GO:0006974">
    <property type="term" value="P:DNA damage response"/>
    <property type="evidence" value="ECO:0007669"/>
    <property type="project" value="TreeGrafter"/>
</dbReference>
<gene>
    <name evidence="2" type="ORF">D0Y83_12095</name>
</gene>
<keyword evidence="1" id="KW-0732">Signal</keyword>
<dbReference type="Gene3D" id="3.30.70.2970">
    <property type="entry name" value="Protein of unknown function (DUF541), domain 2"/>
    <property type="match status" value="1"/>
</dbReference>
<dbReference type="Gene3D" id="3.30.110.170">
    <property type="entry name" value="Protein of unknown function (DUF541), domain 1"/>
    <property type="match status" value="1"/>
</dbReference>
<reference evidence="3" key="1">
    <citation type="submission" date="2018-09" db="EMBL/GenBank/DDBJ databases">
        <title>Nocardia yunnanensis sp. nov., an actinomycete isolated from a soil sample.</title>
        <authorList>
            <person name="Zhang J."/>
        </authorList>
    </citation>
    <scope>NUCLEOTIDE SEQUENCE [LARGE SCALE GENOMIC DNA]</scope>
    <source>
        <strain evidence="3">21-3</strain>
    </source>
</reference>